<name>A0AAV2AIM1_9ARAC</name>
<evidence type="ECO:0000313" key="2">
    <source>
        <dbReference type="EMBL" id="CAL1283547.1"/>
    </source>
</evidence>
<dbReference type="EMBL" id="CAXIEN010000169">
    <property type="protein sequence ID" value="CAL1283547.1"/>
    <property type="molecule type" value="Genomic_DNA"/>
</dbReference>
<evidence type="ECO:0000256" key="1">
    <source>
        <dbReference type="SAM" id="SignalP"/>
    </source>
</evidence>
<protein>
    <submittedName>
        <fullName evidence="2">Uncharacterized protein</fullName>
    </submittedName>
</protein>
<keyword evidence="1" id="KW-0732">Signal</keyword>
<feature type="signal peptide" evidence="1">
    <location>
        <begin position="1"/>
        <end position="28"/>
    </location>
</feature>
<evidence type="ECO:0000313" key="3">
    <source>
        <dbReference type="Proteomes" id="UP001497382"/>
    </source>
</evidence>
<proteinExistence type="predicted"/>
<reference evidence="2 3" key="1">
    <citation type="submission" date="2024-04" db="EMBL/GenBank/DDBJ databases">
        <authorList>
            <person name="Rising A."/>
            <person name="Reimegard J."/>
            <person name="Sonavane S."/>
            <person name="Akerstrom W."/>
            <person name="Nylinder S."/>
            <person name="Hedman E."/>
            <person name="Kallberg Y."/>
        </authorList>
    </citation>
    <scope>NUCLEOTIDE SEQUENCE [LARGE SCALE GENOMIC DNA]</scope>
</reference>
<sequence>MNRKICTMLASLSVLLFLIVADISVAYAALEHNMESAENSEDNFYLDGVQRGYLKTLSNDPVLPYPVSNDGFQRQRKSNKKQCHILVQKTEMQEGQCTKLADNTPACHNEHFLAINYNEC</sequence>
<dbReference type="AlphaFoldDB" id="A0AAV2AIM1"/>
<accession>A0AAV2AIM1</accession>
<feature type="chain" id="PRO_5043729671" evidence="1">
    <location>
        <begin position="29"/>
        <end position="120"/>
    </location>
</feature>
<organism evidence="2 3">
    <name type="scientific">Larinioides sclopetarius</name>
    <dbReference type="NCBI Taxonomy" id="280406"/>
    <lineage>
        <taxon>Eukaryota</taxon>
        <taxon>Metazoa</taxon>
        <taxon>Ecdysozoa</taxon>
        <taxon>Arthropoda</taxon>
        <taxon>Chelicerata</taxon>
        <taxon>Arachnida</taxon>
        <taxon>Araneae</taxon>
        <taxon>Araneomorphae</taxon>
        <taxon>Entelegynae</taxon>
        <taxon>Araneoidea</taxon>
        <taxon>Araneidae</taxon>
        <taxon>Larinioides</taxon>
    </lineage>
</organism>
<keyword evidence="3" id="KW-1185">Reference proteome</keyword>
<gene>
    <name evidence="2" type="ORF">LARSCL_LOCUS12676</name>
</gene>
<comment type="caution">
    <text evidence="2">The sequence shown here is derived from an EMBL/GenBank/DDBJ whole genome shotgun (WGS) entry which is preliminary data.</text>
</comment>
<dbReference type="Proteomes" id="UP001497382">
    <property type="component" value="Unassembled WGS sequence"/>
</dbReference>